<feature type="domain" description="UvrD-like helicase ATP-binding" evidence="15">
    <location>
        <begin position="3"/>
        <end position="471"/>
    </location>
</feature>
<dbReference type="InterPro" id="IPR014017">
    <property type="entry name" value="DNA_helicase_UvrD-like_C"/>
</dbReference>
<comment type="catalytic activity">
    <reaction evidence="13">
        <text>ATP + H2O = ADP + phosphate + H(+)</text>
        <dbReference type="Rhea" id="RHEA:13065"/>
        <dbReference type="ChEBI" id="CHEBI:15377"/>
        <dbReference type="ChEBI" id="CHEBI:15378"/>
        <dbReference type="ChEBI" id="CHEBI:30616"/>
        <dbReference type="ChEBI" id="CHEBI:43474"/>
        <dbReference type="ChEBI" id="CHEBI:456216"/>
        <dbReference type="EC" id="5.6.2.4"/>
    </reaction>
</comment>
<evidence type="ECO:0000256" key="8">
    <source>
        <dbReference type="ARBA" id="ARBA00023125"/>
    </source>
</evidence>
<dbReference type="Gene3D" id="1.10.486.10">
    <property type="entry name" value="PCRA, domain 4"/>
    <property type="match status" value="1"/>
</dbReference>
<evidence type="ECO:0000256" key="9">
    <source>
        <dbReference type="ARBA" id="ARBA00023204"/>
    </source>
</evidence>
<keyword evidence="6" id="KW-0269">Exonuclease</keyword>
<dbReference type="EMBL" id="JAMZFV010000016">
    <property type="protein sequence ID" value="MCP1110701.1"/>
    <property type="molecule type" value="Genomic_DNA"/>
</dbReference>
<evidence type="ECO:0000256" key="11">
    <source>
        <dbReference type="ARBA" id="ARBA00034617"/>
    </source>
</evidence>
<dbReference type="PANTHER" id="PTHR11070">
    <property type="entry name" value="UVRD / RECB / PCRA DNA HELICASE FAMILY MEMBER"/>
    <property type="match status" value="1"/>
</dbReference>
<organism evidence="17 18">
    <name type="scientific">Ohessyouella blattaphilus</name>
    <dbReference type="NCBI Taxonomy" id="2949333"/>
    <lineage>
        <taxon>Bacteria</taxon>
        <taxon>Bacillati</taxon>
        <taxon>Bacillota</taxon>
        <taxon>Clostridia</taxon>
        <taxon>Lachnospirales</taxon>
        <taxon>Lachnospiraceae</taxon>
        <taxon>Ohessyouella</taxon>
    </lineage>
</organism>
<dbReference type="PROSITE" id="PS51198">
    <property type="entry name" value="UVRD_HELICASE_ATP_BIND"/>
    <property type="match status" value="1"/>
</dbReference>
<dbReference type="InterPro" id="IPR011335">
    <property type="entry name" value="Restrct_endonuc-II-like"/>
</dbReference>
<comment type="catalytic activity">
    <reaction evidence="11">
        <text>Couples ATP hydrolysis with the unwinding of duplex DNA by translocating in the 3'-5' direction.</text>
        <dbReference type="EC" id="5.6.2.4"/>
    </reaction>
</comment>
<keyword evidence="8" id="KW-0238">DNA-binding</keyword>
<dbReference type="GO" id="GO:0004386">
    <property type="term" value="F:helicase activity"/>
    <property type="evidence" value="ECO:0007669"/>
    <property type="project" value="UniProtKB-KW"/>
</dbReference>
<evidence type="ECO:0000256" key="4">
    <source>
        <dbReference type="ARBA" id="ARBA00022801"/>
    </source>
</evidence>
<dbReference type="Pfam" id="PF00580">
    <property type="entry name" value="UvrD-helicase"/>
    <property type="match status" value="1"/>
</dbReference>
<dbReference type="RefSeq" id="WP_262069580.1">
    <property type="nucleotide sequence ID" value="NZ_JAMXOC010000016.1"/>
</dbReference>
<evidence type="ECO:0000256" key="3">
    <source>
        <dbReference type="ARBA" id="ARBA00022763"/>
    </source>
</evidence>
<name>A0ABT1ELW4_9FIRM</name>
<dbReference type="PANTHER" id="PTHR11070:SF48">
    <property type="entry name" value="ATP-DEPENDENT HELICASE_NUCLEASE SUBUNIT A"/>
    <property type="match status" value="1"/>
</dbReference>
<dbReference type="InterPro" id="IPR000212">
    <property type="entry name" value="DNA_helicase_UvrD/REP"/>
</dbReference>
<feature type="binding site" evidence="14">
    <location>
        <begin position="24"/>
        <end position="31"/>
    </location>
    <ligand>
        <name>ATP</name>
        <dbReference type="ChEBI" id="CHEBI:30616"/>
    </ligand>
</feature>
<evidence type="ECO:0000256" key="14">
    <source>
        <dbReference type="PROSITE-ProRule" id="PRU00560"/>
    </source>
</evidence>
<dbReference type="InterPro" id="IPR014152">
    <property type="entry name" value="AddA"/>
</dbReference>
<evidence type="ECO:0000256" key="5">
    <source>
        <dbReference type="ARBA" id="ARBA00022806"/>
    </source>
</evidence>
<evidence type="ECO:0000256" key="6">
    <source>
        <dbReference type="ARBA" id="ARBA00022839"/>
    </source>
</evidence>
<sequence length="1181" mass="133270">MAIKYTKEQQNVIDYRDRNILVSAAAGSGKTAVLVARIIDRVTDKTAPFSVSELLVVTFTEAAASEMKARIGKAIEEALAADPDNQHLKEEAILINTAAISTIHTFCLNVIKDHFHEIDLDPTFRVAEGGELTLLQNELFEELLEEEYESGSPAFMNFALAYGGKRDDGNLIQMLTDLYLYARSFPDDKGWLKMAAALYDCTSVTELEASPLVRQIVEQTHLELTACLEMYEEALALTYLEGGPAPYQETLEQERDYVLSLLGLKSYEELNTGFRQLTFGKIGVVRNSKQVTYDGDLKVRVKALRDAGKGVLERLLVTYYFQNTQEMLDDFKISHIHVKEIVRLVLLFGERFAKRKRELGIIDFSDMEHFALDILTRGAEADFAPSQVAEGYRKRFKEIMIDEYQDSNHLQEAIFGAVAGDYNTFMVGDVKQSIYRFRLARPELFVGKYNRYSLAESKEQRIDLHKNFRSSKEVIDTVNYLFKRLMTEAIGSVNYDEGAALVQGREFAEDENRQTEVCLIDGSGSREADALALEASQIAQRIKGLRAQNGANYRDIVILLRSVKGVGERLRKELSARGIPAYVTSRSGYFKTREIRLLLDYLKIIDNGYQDIPLAAVLLSYFGKMTETELAQIKSHYPQKSFSEAVSSYIEEGEDLVAEKLNEILWQIAEFRREAKYMPIHEVLSSIIMKTGYLDYVQALPGGQQRQANVLMLLEKARSFDASSFKGIYHFIHYIDQLERYNVDEGEAGLTDENAEVVRIMSIHQSKGLEFPYVFVSALGNRLGGRSSNPLAKSVKLGIGIDMIDTYLGVKQIGLIKNTIEAQERLESLGEELRVLYVAFTRAEKKLILTGFVSDYEKKFGHLERTPGTEASLPYHLVAGVSTYLDILLPVLLGEDKITPVSLAVLPFGMVREEEDMTVLESYFTQESLLHLNTEEVYDQSLADLLEAQTSFVYPHQEETKIKSKISVSELKKLAYAQAIAEEEDEDSVQSLIEEPVVNPLIPKFMKKEEALSGALRGDAYHRVFELLDYTREYDDVTITQHLSTWVSEGALSEQEAAVVAPADIVAFLQSAYGKAMQKAAKAGKLYKEKAFFIARPAAEVYGVASDEWTLIQGIIDVYYEDPEGLTILDYKTDRVTDVGELKTRYQEQLHYYGLALEQITGKKVKEKIIYSVTLQEVCSV</sequence>
<dbReference type="Pfam" id="PF13361">
    <property type="entry name" value="UvrD_C"/>
    <property type="match status" value="1"/>
</dbReference>
<comment type="caution">
    <text evidence="17">The sequence shown here is derived from an EMBL/GenBank/DDBJ whole genome shotgun (WGS) entry which is preliminary data.</text>
</comment>
<accession>A0ABT1ELW4</accession>
<feature type="domain" description="UvrD-like helicase C-terminal" evidence="16">
    <location>
        <begin position="483"/>
        <end position="768"/>
    </location>
</feature>
<dbReference type="InterPro" id="IPR011604">
    <property type="entry name" value="PDDEXK-like_dom_sf"/>
</dbReference>
<keyword evidence="4 14" id="KW-0378">Hydrolase</keyword>
<keyword evidence="1" id="KW-0540">Nuclease</keyword>
<evidence type="ECO:0000259" key="16">
    <source>
        <dbReference type="PROSITE" id="PS51217"/>
    </source>
</evidence>
<evidence type="ECO:0000256" key="13">
    <source>
        <dbReference type="ARBA" id="ARBA00048988"/>
    </source>
</evidence>
<evidence type="ECO:0000256" key="2">
    <source>
        <dbReference type="ARBA" id="ARBA00022741"/>
    </source>
</evidence>
<dbReference type="SUPFAM" id="SSF52540">
    <property type="entry name" value="P-loop containing nucleoside triphosphate hydrolases"/>
    <property type="match status" value="1"/>
</dbReference>
<dbReference type="InterPro" id="IPR014016">
    <property type="entry name" value="UvrD-like_ATP-bd"/>
</dbReference>
<evidence type="ECO:0000256" key="10">
    <source>
        <dbReference type="ARBA" id="ARBA00023235"/>
    </source>
</evidence>
<proteinExistence type="predicted"/>
<gene>
    <name evidence="17" type="primary">addA</name>
    <name evidence="17" type="ORF">NK118_10600</name>
</gene>
<evidence type="ECO:0000313" key="18">
    <source>
        <dbReference type="Proteomes" id="UP001523565"/>
    </source>
</evidence>
<dbReference type="SUPFAM" id="SSF52980">
    <property type="entry name" value="Restriction endonuclease-like"/>
    <property type="match status" value="1"/>
</dbReference>
<evidence type="ECO:0000313" key="17">
    <source>
        <dbReference type="EMBL" id="MCP1110701.1"/>
    </source>
</evidence>
<dbReference type="Proteomes" id="UP001523565">
    <property type="component" value="Unassembled WGS sequence"/>
</dbReference>
<keyword evidence="2 14" id="KW-0547">Nucleotide-binding</keyword>
<evidence type="ECO:0000256" key="7">
    <source>
        <dbReference type="ARBA" id="ARBA00022840"/>
    </source>
</evidence>
<keyword evidence="18" id="KW-1185">Reference proteome</keyword>
<dbReference type="Gene3D" id="3.90.320.10">
    <property type="match status" value="1"/>
</dbReference>
<keyword evidence="3" id="KW-0227">DNA damage</keyword>
<dbReference type="PROSITE" id="PS51217">
    <property type="entry name" value="UVRD_HELICASE_CTER"/>
    <property type="match status" value="1"/>
</dbReference>
<keyword evidence="9" id="KW-0234">DNA repair</keyword>
<keyword evidence="7 14" id="KW-0067">ATP-binding</keyword>
<keyword evidence="5 14" id="KW-0347">Helicase</keyword>
<dbReference type="NCBIfam" id="TIGR02785">
    <property type="entry name" value="addA_Gpos"/>
    <property type="match status" value="1"/>
</dbReference>
<evidence type="ECO:0000259" key="15">
    <source>
        <dbReference type="PROSITE" id="PS51198"/>
    </source>
</evidence>
<reference evidence="17 18" key="1">
    <citation type="journal article" date="2022" name="Genome Biol. Evol.">
        <title>Host diet, physiology and behaviors set the stage for Lachnospiraceae cladogenesis.</title>
        <authorList>
            <person name="Vera-Ponce De Leon A."/>
            <person name="Schneider M."/>
            <person name="Jahnes B.C."/>
            <person name="Sadowski V."/>
            <person name="Camuy-Velez L.A."/>
            <person name="Duan J."/>
            <person name="Sabree Z.L."/>
        </authorList>
    </citation>
    <scope>NUCLEOTIDE SEQUENCE [LARGE SCALE GENOMIC DNA]</scope>
    <source>
        <strain evidence="17 18">PAL227</strain>
    </source>
</reference>
<keyword evidence="10" id="KW-0413">Isomerase</keyword>
<evidence type="ECO:0000256" key="12">
    <source>
        <dbReference type="ARBA" id="ARBA00034808"/>
    </source>
</evidence>
<dbReference type="Gene3D" id="3.40.50.300">
    <property type="entry name" value="P-loop containing nucleotide triphosphate hydrolases"/>
    <property type="match status" value="4"/>
</dbReference>
<evidence type="ECO:0000256" key="1">
    <source>
        <dbReference type="ARBA" id="ARBA00022722"/>
    </source>
</evidence>
<dbReference type="InterPro" id="IPR038726">
    <property type="entry name" value="PDDEXK_AddAB-type"/>
</dbReference>
<dbReference type="Pfam" id="PF12705">
    <property type="entry name" value="PDDEXK_1"/>
    <property type="match status" value="1"/>
</dbReference>
<protein>
    <recommendedName>
        <fullName evidence="12">DNA 3'-5' helicase</fullName>
        <ecNumber evidence="12">5.6.2.4</ecNumber>
    </recommendedName>
</protein>
<dbReference type="EC" id="5.6.2.4" evidence="12"/>
<dbReference type="InterPro" id="IPR027417">
    <property type="entry name" value="P-loop_NTPase"/>
</dbReference>